<accession>A0ABY5L184</accession>
<dbReference type="RefSeq" id="WP_255623664.1">
    <property type="nucleotide sequence ID" value="NZ_CP101988.1"/>
</dbReference>
<dbReference type="Proteomes" id="UP001316189">
    <property type="component" value="Chromosome"/>
</dbReference>
<evidence type="ECO:0000313" key="2">
    <source>
        <dbReference type="EMBL" id="UUI76414.1"/>
    </source>
</evidence>
<keyword evidence="1" id="KW-0732">Signal</keyword>
<keyword evidence="3" id="KW-1185">Reference proteome</keyword>
<reference evidence="2 3" key="1">
    <citation type="submission" date="2022-07" db="EMBL/GenBank/DDBJ databases">
        <title>Novel species in genus cellulomonas.</title>
        <authorList>
            <person name="Ye L."/>
        </authorList>
    </citation>
    <scope>NUCLEOTIDE SEQUENCE [LARGE SCALE GENOMIC DNA]</scope>
    <source>
        <strain evidence="3">zg-Y338</strain>
    </source>
</reference>
<evidence type="ECO:0000313" key="3">
    <source>
        <dbReference type="Proteomes" id="UP001316189"/>
    </source>
</evidence>
<name>A0ABY5L184_9CELL</name>
<dbReference type="EMBL" id="CP101988">
    <property type="protein sequence ID" value="UUI76414.1"/>
    <property type="molecule type" value="Genomic_DNA"/>
</dbReference>
<gene>
    <name evidence="2" type="ORF">NP064_05845</name>
</gene>
<sequence length="44" mass="4323">MTRTLKAVSVFAVAAVLTLGGSVAAHAGEVTVSSGATGCCRIMK</sequence>
<feature type="chain" id="PRO_5047469403" evidence="1">
    <location>
        <begin position="28"/>
        <end position="44"/>
    </location>
</feature>
<feature type="signal peptide" evidence="1">
    <location>
        <begin position="1"/>
        <end position="27"/>
    </location>
</feature>
<protein>
    <submittedName>
        <fullName evidence="2">Uncharacterized protein</fullName>
    </submittedName>
</protein>
<organism evidence="2 3">
    <name type="scientific">Cellulomonas chengniuliangii</name>
    <dbReference type="NCBI Taxonomy" id="2968084"/>
    <lineage>
        <taxon>Bacteria</taxon>
        <taxon>Bacillati</taxon>
        <taxon>Actinomycetota</taxon>
        <taxon>Actinomycetes</taxon>
        <taxon>Micrococcales</taxon>
        <taxon>Cellulomonadaceae</taxon>
        <taxon>Cellulomonas</taxon>
    </lineage>
</organism>
<evidence type="ECO:0000256" key="1">
    <source>
        <dbReference type="SAM" id="SignalP"/>
    </source>
</evidence>
<proteinExistence type="predicted"/>